<sequence>MEPITRRQALRLGVLGAFGVVVGGAGLSRTGLPWAPRGGTAALGGAGGRGRLGEPEVLRSENGVLRVELVAAQQELEVAGRRAQVLAYGARLPGRTWRVWPGDRIEVHLVNRLSEPTNLHTHGLHVSPTGNGDNALLSIAPGEAFDYRFDLPADHPTGVFWYHPHHHGHVADQVFGGLYGTILVEGDDVPVSRDRVLVISDISLAPDGSVRQVGPAARMRGREGDLVLVNGQHRPEIAARPGERERWRVVNACTSRYLRLAVPGQQVQLIGLDAGHEPAPRDVDDVLLAPGNRADLLVSMRAGRTELRTLGYDRGAAAMGMMAGAPGLSGPLALAGVRVEGDPAVAAVAVPPRPPDADLRGRAPDVRREIAFTMGMGGGMGFGGGGGGPDGGTGPDGGGPDGGTGLDGGTQPDGVGPAGRLAFGFDGRGFDPERVDQQVRPGAVEEWTIRNPTPMDHPFHLHVYPMQLVEESGAALTAPVWRDVVNVPAQGQVVVRVDFTAFTGRTVYHCHILDHEDAGMMGVVDVRPG</sequence>
<keyword evidence="1" id="KW-0479">Metal-binding</keyword>
<comment type="caution">
    <text evidence="8">The sequence shown here is derived from an EMBL/GenBank/DDBJ whole genome shotgun (WGS) entry which is preliminary data.</text>
</comment>
<dbReference type="OrthoDB" id="345021at2"/>
<proteinExistence type="predicted"/>
<dbReference type="CDD" id="cd13900">
    <property type="entry name" value="CuRO_3_Tth-MCO_like"/>
    <property type="match status" value="1"/>
</dbReference>
<organism evidence="8 9">
    <name type="scientific">Georgenia thermotolerans</name>
    <dbReference type="NCBI Taxonomy" id="527326"/>
    <lineage>
        <taxon>Bacteria</taxon>
        <taxon>Bacillati</taxon>
        <taxon>Actinomycetota</taxon>
        <taxon>Actinomycetes</taxon>
        <taxon>Micrococcales</taxon>
        <taxon>Bogoriellaceae</taxon>
        <taxon>Georgenia</taxon>
    </lineage>
</organism>
<dbReference type="CDD" id="cd13853">
    <property type="entry name" value="CuRO_1_Tth-MCO_like"/>
    <property type="match status" value="1"/>
</dbReference>
<evidence type="ECO:0000256" key="2">
    <source>
        <dbReference type="ARBA" id="ARBA00023002"/>
    </source>
</evidence>
<dbReference type="PANTHER" id="PTHR11709:SF2">
    <property type="entry name" value="MULTICOPPER OXIDASE LPR1"/>
    <property type="match status" value="1"/>
</dbReference>
<dbReference type="Pfam" id="PF00394">
    <property type="entry name" value="Cu-oxidase"/>
    <property type="match status" value="1"/>
</dbReference>
<evidence type="ECO:0000256" key="1">
    <source>
        <dbReference type="ARBA" id="ARBA00022723"/>
    </source>
</evidence>
<reference evidence="8 9" key="1">
    <citation type="submission" date="2019-10" db="EMBL/GenBank/DDBJ databases">
        <title>Georgenia wutianyii sp. nov. and Georgenia yuyongxinii sp. nov. isolated from plateau pika (Ochotona curzoniae) in the Qinghai-Tibet plateau of China.</title>
        <authorList>
            <person name="Tian Z."/>
        </authorList>
    </citation>
    <scope>NUCLEOTIDE SEQUENCE [LARGE SCALE GENOMIC DNA]</scope>
    <source>
        <strain evidence="8 9">DSM 21501</strain>
    </source>
</reference>
<evidence type="ECO:0000259" key="7">
    <source>
        <dbReference type="Pfam" id="PF07732"/>
    </source>
</evidence>
<dbReference type="Pfam" id="PF07731">
    <property type="entry name" value="Cu-oxidase_2"/>
    <property type="match status" value="1"/>
</dbReference>
<dbReference type="InterPro" id="IPR001117">
    <property type="entry name" value="Cu-oxidase_2nd"/>
</dbReference>
<feature type="domain" description="Plastocyanin-like" evidence="6">
    <location>
        <begin position="426"/>
        <end position="528"/>
    </location>
</feature>
<keyword evidence="4" id="KW-1133">Transmembrane helix</keyword>
<dbReference type="EMBL" id="WHJE01000069">
    <property type="protein sequence ID" value="KAE8763499.1"/>
    <property type="molecule type" value="Genomic_DNA"/>
</dbReference>
<evidence type="ECO:0000313" key="8">
    <source>
        <dbReference type="EMBL" id="KAE8763499.1"/>
    </source>
</evidence>
<dbReference type="RefSeq" id="WP_152203169.1">
    <property type="nucleotide sequence ID" value="NZ_VUKF01000023.1"/>
</dbReference>
<gene>
    <name evidence="8" type="ORF">GB883_13745</name>
</gene>
<dbReference type="PROSITE" id="PS00080">
    <property type="entry name" value="MULTICOPPER_OXIDASE2"/>
    <property type="match status" value="1"/>
</dbReference>
<evidence type="ECO:0000259" key="6">
    <source>
        <dbReference type="Pfam" id="PF07731"/>
    </source>
</evidence>
<evidence type="ECO:0000259" key="5">
    <source>
        <dbReference type="Pfam" id="PF00394"/>
    </source>
</evidence>
<feature type="domain" description="Plastocyanin-like" evidence="7">
    <location>
        <begin position="75"/>
        <end position="186"/>
    </location>
</feature>
<evidence type="ECO:0000256" key="3">
    <source>
        <dbReference type="SAM" id="MobiDB-lite"/>
    </source>
</evidence>
<name>A0A7J5UM93_9MICO</name>
<dbReference type="AlphaFoldDB" id="A0A7J5UM93"/>
<dbReference type="InterPro" id="IPR011707">
    <property type="entry name" value="Cu-oxidase-like_N"/>
</dbReference>
<dbReference type="Gene3D" id="2.60.40.420">
    <property type="entry name" value="Cupredoxins - blue copper proteins"/>
    <property type="match status" value="3"/>
</dbReference>
<keyword evidence="4" id="KW-0812">Transmembrane</keyword>
<feature type="compositionally biased region" description="Gly residues" evidence="3">
    <location>
        <begin position="379"/>
        <end position="408"/>
    </location>
</feature>
<dbReference type="PANTHER" id="PTHR11709">
    <property type="entry name" value="MULTI-COPPER OXIDASE"/>
    <property type="match status" value="1"/>
</dbReference>
<dbReference type="InterPro" id="IPR045087">
    <property type="entry name" value="Cu-oxidase_fam"/>
</dbReference>
<feature type="domain" description="Plastocyanin-like" evidence="5">
    <location>
        <begin position="222"/>
        <end position="301"/>
    </location>
</feature>
<keyword evidence="2" id="KW-0560">Oxidoreductase</keyword>
<feature type="region of interest" description="Disordered" evidence="3">
    <location>
        <begin position="379"/>
        <end position="419"/>
    </location>
</feature>
<accession>A0A7J5UM93</accession>
<dbReference type="GO" id="GO:0016491">
    <property type="term" value="F:oxidoreductase activity"/>
    <property type="evidence" value="ECO:0007669"/>
    <property type="project" value="UniProtKB-KW"/>
</dbReference>
<dbReference type="Proteomes" id="UP000451860">
    <property type="component" value="Unassembled WGS sequence"/>
</dbReference>
<dbReference type="GO" id="GO:0005507">
    <property type="term" value="F:copper ion binding"/>
    <property type="evidence" value="ECO:0007669"/>
    <property type="project" value="InterPro"/>
</dbReference>
<evidence type="ECO:0000256" key="4">
    <source>
        <dbReference type="SAM" id="Phobius"/>
    </source>
</evidence>
<dbReference type="InterPro" id="IPR011706">
    <property type="entry name" value="Cu-oxidase_C"/>
</dbReference>
<keyword evidence="9" id="KW-1185">Reference proteome</keyword>
<dbReference type="InterPro" id="IPR008972">
    <property type="entry name" value="Cupredoxin"/>
</dbReference>
<dbReference type="InterPro" id="IPR002355">
    <property type="entry name" value="Cu_oxidase_Cu_BS"/>
</dbReference>
<dbReference type="SUPFAM" id="SSF49503">
    <property type="entry name" value="Cupredoxins"/>
    <property type="match status" value="3"/>
</dbReference>
<dbReference type="InterPro" id="IPR006311">
    <property type="entry name" value="TAT_signal"/>
</dbReference>
<evidence type="ECO:0000313" key="9">
    <source>
        <dbReference type="Proteomes" id="UP000451860"/>
    </source>
</evidence>
<keyword evidence="4" id="KW-0472">Membrane</keyword>
<dbReference type="Pfam" id="PF07732">
    <property type="entry name" value="Cu-oxidase_3"/>
    <property type="match status" value="1"/>
</dbReference>
<protein>
    <submittedName>
        <fullName evidence="8">Multicopper oxidase domain-containing protein</fullName>
    </submittedName>
</protein>
<feature type="transmembrane region" description="Helical" evidence="4">
    <location>
        <begin position="9"/>
        <end position="27"/>
    </location>
</feature>
<dbReference type="PROSITE" id="PS51318">
    <property type="entry name" value="TAT"/>
    <property type="match status" value="1"/>
</dbReference>